<comment type="subcellular location">
    <subcellularLocation>
        <location evidence="1">Secreted</location>
    </subcellularLocation>
</comment>
<proteinExistence type="inferred from homology"/>
<dbReference type="STRING" id="188477.A0A433TSD6"/>
<comment type="similarity">
    <text evidence="2">Belongs to the GILT family.</text>
</comment>
<gene>
    <name evidence="6" type="ORF">EGW08_007834</name>
</gene>
<keyword evidence="7" id="KW-1185">Reference proteome</keyword>
<dbReference type="AlphaFoldDB" id="A0A433TSD6"/>
<protein>
    <recommendedName>
        <fullName evidence="8">Gamma-interferon-inducible lysosomal thiol reductase</fullName>
    </recommendedName>
</protein>
<evidence type="ECO:0000256" key="4">
    <source>
        <dbReference type="ARBA" id="ARBA00022729"/>
    </source>
</evidence>
<accession>A0A433TSD6</accession>
<keyword evidence="4" id="KW-0732">Signal</keyword>
<evidence type="ECO:0000256" key="3">
    <source>
        <dbReference type="ARBA" id="ARBA00022525"/>
    </source>
</evidence>
<dbReference type="GO" id="GO:0005576">
    <property type="term" value="C:extracellular region"/>
    <property type="evidence" value="ECO:0007669"/>
    <property type="project" value="UniProtKB-SubCell"/>
</dbReference>
<dbReference type="Proteomes" id="UP000271974">
    <property type="component" value="Unassembled WGS sequence"/>
</dbReference>
<evidence type="ECO:0000256" key="2">
    <source>
        <dbReference type="ARBA" id="ARBA00005679"/>
    </source>
</evidence>
<dbReference type="Pfam" id="PF03227">
    <property type="entry name" value="GILT"/>
    <property type="match status" value="1"/>
</dbReference>
<evidence type="ECO:0000313" key="6">
    <source>
        <dbReference type="EMBL" id="RUS84450.1"/>
    </source>
</evidence>
<dbReference type="PANTHER" id="PTHR13234">
    <property type="entry name" value="GAMMA-INTERFERON INDUCIBLE LYSOSOMAL THIOL REDUCTASE GILT"/>
    <property type="match status" value="1"/>
</dbReference>
<evidence type="ECO:0000256" key="5">
    <source>
        <dbReference type="ARBA" id="ARBA00023180"/>
    </source>
</evidence>
<evidence type="ECO:0000256" key="1">
    <source>
        <dbReference type="ARBA" id="ARBA00004613"/>
    </source>
</evidence>
<keyword evidence="5" id="KW-0325">Glycoprotein</keyword>
<evidence type="ECO:0008006" key="8">
    <source>
        <dbReference type="Google" id="ProtNLM"/>
    </source>
</evidence>
<dbReference type="PANTHER" id="PTHR13234:SF8">
    <property type="entry name" value="GAMMA-INTERFERON-INDUCIBLE LYSOSOMAL THIOL REDUCTASE"/>
    <property type="match status" value="1"/>
</dbReference>
<dbReference type="InterPro" id="IPR004911">
    <property type="entry name" value="Interferon-induced_GILT"/>
</dbReference>
<name>A0A433TSD6_ELYCH</name>
<reference evidence="6 7" key="1">
    <citation type="submission" date="2019-01" db="EMBL/GenBank/DDBJ databases">
        <title>A draft genome assembly of the solar-powered sea slug Elysia chlorotica.</title>
        <authorList>
            <person name="Cai H."/>
            <person name="Li Q."/>
            <person name="Fang X."/>
            <person name="Li J."/>
            <person name="Curtis N.E."/>
            <person name="Altenburger A."/>
            <person name="Shibata T."/>
            <person name="Feng M."/>
            <person name="Maeda T."/>
            <person name="Schwartz J.A."/>
            <person name="Shigenobu S."/>
            <person name="Lundholm N."/>
            <person name="Nishiyama T."/>
            <person name="Yang H."/>
            <person name="Hasebe M."/>
            <person name="Li S."/>
            <person name="Pierce S.K."/>
            <person name="Wang J."/>
        </authorList>
    </citation>
    <scope>NUCLEOTIDE SEQUENCE [LARGE SCALE GENOMIC DNA]</scope>
    <source>
        <strain evidence="6">EC2010</strain>
        <tissue evidence="6">Whole organism of an adult</tissue>
    </source>
</reference>
<evidence type="ECO:0000313" key="7">
    <source>
        <dbReference type="Proteomes" id="UP000271974"/>
    </source>
</evidence>
<comment type="caution">
    <text evidence="6">The sequence shown here is derived from an EMBL/GenBank/DDBJ whole genome shotgun (WGS) entry which is preliminary data.</text>
</comment>
<dbReference type="EMBL" id="RQTK01000206">
    <property type="protein sequence ID" value="RUS84450.1"/>
    <property type="molecule type" value="Genomic_DNA"/>
</dbReference>
<keyword evidence="3" id="KW-0964">Secreted</keyword>
<organism evidence="6 7">
    <name type="scientific">Elysia chlorotica</name>
    <name type="common">Eastern emerald elysia</name>
    <name type="synonym">Sea slug</name>
    <dbReference type="NCBI Taxonomy" id="188477"/>
    <lineage>
        <taxon>Eukaryota</taxon>
        <taxon>Metazoa</taxon>
        <taxon>Spiralia</taxon>
        <taxon>Lophotrochozoa</taxon>
        <taxon>Mollusca</taxon>
        <taxon>Gastropoda</taxon>
        <taxon>Heterobranchia</taxon>
        <taxon>Euthyneura</taxon>
        <taxon>Panpulmonata</taxon>
        <taxon>Sacoglossa</taxon>
        <taxon>Placobranchoidea</taxon>
        <taxon>Plakobranchidae</taxon>
        <taxon>Elysia</taxon>
    </lineage>
</organism>
<sequence>MLEKQTETEWAFECQHGVKECWGNLLETCVIHHYPNTTQHLNIIQCIEEDFVITMGYDWKDTLRKCSDGVDVAKITACTQGKEGNALEHQVALRTGPHDYVPWILIDGKQDAGALNNLLASVCKAYKGTPPKECHKYDVL</sequence>
<dbReference type="GO" id="GO:0016671">
    <property type="term" value="F:oxidoreductase activity, acting on a sulfur group of donors, disulfide as acceptor"/>
    <property type="evidence" value="ECO:0007669"/>
    <property type="project" value="InterPro"/>
</dbReference>
<dbReference type="OrthoDB" id="958254at2759"/>